<dbReference type="InterPro" id="IPR036941">
    <property type="entry name" value="Rcpt_L-dom_sf"/>
</dbReference>
<dbReference type="GO" id="GO:0043560">
    <property type="term" value="F:insulin receptor substrate binding"/>
    <property type="evidence" value="ECO:0007669"/>
    <property type="project" value="TreeGrafter"/>
</dbReference>
<dbReference type="InterPro" id="IPR013783">
    <property type="entry name" value="Ig-like_fold"/>
</dbReference>
<dbReference type="Gene3D" id="3.30.200.20">
    <property type="entry name" value="Phosphorylase Kinase, domain 1"/>
    <property type="match status" value="1"/>
</dbReference>
<feature type="compositionally biased region" description="Polar residues" evidence="21">
    <location>
        <begin position="700"/>
        <end position="709"/>
    </location>
</feature>
<dbReference type="InterPro" id="IPR006212">
    <property type="entry name" value="Furin_repeat"/>
</dbReference>
<comment type="catalytic activity">
    <reaction evidence="19">
        <text>L-tyrosyl-[protein] + ATP = O-phospho-L-tyrosyl-[protein] + ADP + H(+)</text>
        <dbReference type="Rhea" id="RHEA:10596"/>
        <dbReference type="Rhea" id="RHEA-COMP:10136"/>
        <dbReference type="Rhea" id="RHEA-COMP:20101"/>
        <dbReference type="ChEBI" id="CHEBI:15378"/>
        <dbReference type="ChEBI" id="CHEBI:30616"/>
        <dbReference type="ChEBI" id="CHEBI:46858"/>
        <dbReference type="ChEBI" id="CHEBI:61978"/>
        <dbReference type="ChEBI" id="CHEBI:456216"/>
        <dbReference type="EC" id="2.7.10.1"/>
    </reaction>
</comment>
<dbReference type="SUPFAM" id="SSF49265">
    <property type="entry name" value="Fibronectin type III"/>
    <property type="match status" value="2"/>
</dbReference>
<dbReference type="GO" id="GO:0046872">
    <property type="term" value="F:metal ion binding"/>
    <property type="evidence" value="ECO:0007669"/>
    <property type="project" value="UniProtKB-KW"/>
</dbReference>
<dbReference type="PROSITE" id="PS00109">
    <property type="entry name" value="PROTEIN_KINASE_TYR"/>
    <property type="match status" value="1"/>
</dbReference>
<keyword evidence="17" id="KW-0325">Glycoprotein</keyword>
<dbReference type="InterPro" id="IPR000719">
    <property type="entry name" value="Prot_kinase_dom"/>
</dbReference>
<evidence type="ECO:0000313" key="26">
    <source>
        <dbReference type="WBParaSite" id="PDA_v2.g23313.t1"/>
    </source>
</evidence>
<dbReference type="Gene3D" id="2.60.40.10">
    <property type="entry name" value="Immunoglobulins"/>
    <property type="match status" value="3"/>
</dbReference>
<dbReference type="Pfam" id="PF07714">
    <property type="entry name" value="PK_Tyr_Ser-Thr"/>
    <property type="match status" value="1"/>
</dbReference>
<accession>A0A914PWZ4</accession>
<feature type="compositionally biased region" description="Basic residues" evidence="21">
    <location>
        <begin position="1444"/>
        <end position="1457"/>
    </location>
</feature>
<dbReference type="Gene3D" id="1.10.510.10">
    <property type="entry name" value="Transferase(Phosphotransferase) domain 1"/>
    <property type="match status" value="1"/>
</dbReference>
<dbReference type="GO" id="GO:0030424">
    <property type="term" value="C:axon"/>
    <property type="evidence" value="ECO:0007669"/>
    <property type="project" value="TreeGrafter"/>
</dbReference>
<keyword evidence="8" id="KW-0732">Signal</keyword>
<feature type="domain" description="Protein kinase" evidence="23">
    <location>
        <begin position="1051"/>
        <end position="1326"/>
    </location>
</feature>
<feature type="region of interest" description="Disordered" evidence="21">
    <location>
        <begin position="1430"/>
        <end position="1556"/>
    </location>
</feature>
<dbReference type="Pfam" id="PF01030">
    <property type="entry name" value="Recep_L_domain"/>
    <property type="match status" value="2"/>
</dbReference>
<sequence length="1556" mass="177933">MKIDQLGSKVQNEKKKIVFCVQLNKNVNALEENFCPFFVEIRNTPKGLFKSTGAKEGMVDVLKCTIIDGDFTISMINDGNHTNENFPVFQYLREITGALLIYSAKGLTNLNHIFPNLRIIGGQTLILNYALVIYQNDDFRFLGLDKLTIIRNGGVRITDNPKLCFARSINWESILIGKIRDVIIDSSGSSAVFTDDAQEIQSCNDENGCKVNNQEKCHSFNGNLSCWNSTTCQSYCPYHKLSNNKIGPGCSSTGQKCHSSCLGGCEVPNDPTSCYACQKFELNGRCVDKCSADTYEYKETRCVTAERCHSFLSVKTPLQKERLSWKAFHGKCHPDCPDGYQEDPNDSHNCVRCKGYCPRKCQGTTINSIGEAMIFSKCSIIKGKLEISVQNNGQSAKAEEFTKAFGNIREITGYLLIRFSPTFTSLHMFKNLEIIHGEELVNGRYALSVMELENLRQLFSPEVEKKLKIKNGLVSFQNNNKLCYNRIMEFVSNIELDQNVTENDISKYSNGEKAICEEVPLSIKIGYIAYFGFRIEWKKFDTTDMDHRKFLGYLVYHKKVDKIDSKLQIDDDRSECGDSWKKEFLPVDNNDNVTDVKHLVENLDPNSMYAYYVQTKTVHHPGARNAISKIGFVKTLFNTPEMPRIKRYEAIGPNKILLEWDPPIKPNGIITHYTVMWNAKSIGNNGIDPCGSHSEEKSSLLASQTSPSEDTCPADKGCCKCNDTNSSGQEKSVLSEYDENSEEVDSAKSTLLIPQESGELTDPPSTSKARTLRSIASPKQVQKPKELNEDLGAYPEIINENKTYGRSNISTTRVILSGLFHYTEYYIQIIACQDITVPENFCSKQAASRIIRTHPIRMFLKRVLECNFEFLAENDIIDLNTIKVLPYLINGTEQEDSRIINWKIPENPNGAILGFRYKIWKNDQSKTNEKCIPMKDFLQNNGVLELGLSNGIYSFQVRSVSSSTASASVAYKELFEINVPGWLTWDRALYIILGFIVIVAAVFWLAYWHYQRNFGKKIQDYIAGTISVNPDYFTHLDIYQIDEWELKREDIKLHDEIGRGTFGKVFLGEGKNVISKNGVKFGKCAVKTIPESSANAERLHFLIEASVMKQFNTAYIVKLYGVVSEGQPVLVVMEMMDQGNLRDYLRARRPNSEENVNNAPLPTMISYFKWASQIADGMAYLESLKFCHRDLAARNCMVAKDETVKIGDFGMARDIYYHEYYKPAGKRLMPVRWMAPESLRDGKFTVKSDIWSYGIVLYEMLTLGQQPYAGLGNDQVFNYIEVRRNILRKPVGCPDFWYDLMRICWKYDSRDRPSFYQIVLYLRSTIDNSFKEFPEVHEEGMKVFEKSFVITNFDDIKDEDYDFNYDEEEEDVRKHTMLKELERMGNDHLDYKSSLIDSNENDEDGQNNEDGNEENAAERFQVLTLEDVPQTELLLEGPPLLTKKQMKERDKKRKKFNKRQEQLEKEWQKKEEEENERKYSEIIGARDSQQKTPLLESEEQSPSTFANNSNYKPMTPNSTTPESQNRTPKKTTMPSDATSEVEKQKTDYTEILPITK</sequence>
<dbReference type="PANTHER" id="PTHR24416">
    <property type="entry name" value="TYROSINE-PROTEIN KINASE RECEPTOR"/>
    <property type="match status" value="1"/>
</dbReference>
<dbReference type="InterPro" id="IPR006211">
    <property type="entry name" value="Furin-like_Cys-rich_dom"/>
</dbReference>
<dbReference type="GO" id="GO:0005899">
    <property type="term" value="C:insulin receptor complex"/>
    <property type="evidence" value="ECO:0007669"/>
    <property type="project" value="TreeGrafter"/>
</dbReference>
<evidence type="ECO:0000256" key="13">
    <source>
        <dbReference type="ARBA" id="ARBA00022989"/>
    </source>
</evidence>
<evidence type="ECO:0000259" key="23">
    <source>
        <dbReference type="PROSITE" id="PS50011"/>
    </source>
</evidence>
<keyword evidence="10 20" id="KW-0547">Nucleotide-binding</keyword>
<dbReference type="PROSITE" id="PS50853">
    <property type="entry name" value="FN3"/>
    <property type="match status" value="1"/>
</dbReference>
<dbReference type="InterPro" id="IPR008266">
    <property type="entry name" value="Tyr_kinase_AS"/>
</dbReference>
<protein>
    <recommendedName>
        <fullName evidence="2">receptor protein-tyrosine kinase</fullName>
        <ecNumber evidence="2">2.7.10.1</ecNumber>
    </recommendedName>
</protein>
<dbReference type="InterPro" id="IPR003961">
    <property type="entry name" value="FN3_dom"/>
</dbReference>
<dbReference type="SMART" id="SM00060">
    <property type="entry name" value="FN3"/>
    <property type="match status" value="2"/>
</dbReference>
<evidence type="ECO:0000256" key="1">
    <source>
        <dbReference type="ARBA" id="ARBA00004479"/>
    </source>
</evidence>
<dbReference type="GO" id="GO:0005524">
    <property type="term" value="F:ATP binding"/>
    <property type="evidence" value="ECO:0007669"/>
    <property type="project" value="UniProtKB-UniRule"/>
</dbReference>
<keyword evidence="15" id="KW-0829">Tyrosine-protein kinase</keyword>
<evidence type="ECO:0000256" key="19">
    <source>
        <dbReference type="ARBA" id="ARBA00051243"/>
    </source>
</evidence>
<evidence type="ECO:0000256" key="3">
    <source>
        <dbReference type="ARBA" id="ARBA00022553"/>
    </source>
</evidence>
<keyword evidence="3" id="KW-0597">Phosphoprotein</keyword>
<keyword evidence="5" id="KW-0165">Cleavage on pair of basic residues</keyword>
<dbReference type="SUPFAM" id="SSF57184">
    <property type="entry name" value="Growth factor receptor domain"/>
    <property type="match status" value="1"/>
</dbReference>
<dbReference type="InterPro" id="IPR017441">
    <property type="entry name" value="Protein_kinase_ATP_BS"/>
</dbReference>
<evidence type="ECO:0000256" key="16">
    <source>
        <dbReference type="ARBA" id="ARBA00023170"/>
    </source>
</evidence>
<dbReference type="InterPro" id="IPR001245">
    <property type="entry name" value="Ser-Thr/Tyr_kinase_cat_dom"/>
</dbReference>
<dbReference type="GO" id="GO:0051897">
    <property type="term" value="P:positive regulation of phosphatidylinositol 3-kinase/protein kinase B signal transduction"/>
    <property type="evidence" value="ECO:0007669"/>
    <property type="project" value="TreeGrafter"/>
</dbReference>
<dbReference type="InterPro" id="IPR011009">
    <property type="entry name" value="Kinase-like_dom_sf"/>
</dbReference>
<dbReference type="Gene3D" id="3.80.20.20">
    <property type="entry name" value="Receptor L-domain"/>
    <property type="match status" value="2"/>
</dbReference>
<dbReference type="InterPro" id="IPR020635">
    <property type="entry name" value="Tyr_kinase_cat_dom"/>
</dbReference>
<keyword evidence="14 22" id="KW-0472">Membrane</keyword>
<keyword evidence="18" id="KW-0464">Manganese</keyword>
<feature type="region of interest" description="Disordered" evidence="21">
    <location>
        <begin position="1392"/>
        <end position="1413"/>
    </location>
</feature>
<feature type="compositionally biased region" description="Acidic residues" evidence="21">
    <location>
        <begin position="1399"/>
        <end position="1413"/>
    </location>
</feature>
<dbReference type="WBParaSite" id="PDA_v2.g23313.t1">
    <property type="protein sequence ID" value="PDA_v2.g23313.t1"/>
    <property type="gene ID" value="PDA_v2.g23313"/>
</dbReference>
<evidence type="ECO:0000256" key="18">
    <source>
        <dbReference type="ARBA" id="ARBA00023211"/>
    </source>
</evidence>
<dbReference type="GO" id="GO:0005009">
    <property type="term" value="F:insulin receptor activity"/>
    <property type="evidence" value="ECO:0007669"/>
    <property type="project" value="TreeGrafter"/>
</dbReference>
<evidence type="ECO:0000256" key="11">
    <source>
        <dbReference type="ARBA" id="ARBA00022777"/>
    </source>
</evidence>
<evidence type="ECO:0000259" key="24">
    <source>
        <dbReference type="PROSITE" id="PS50853"/>
    </source>
</evidence>
<feature type="region of interest" description="Disordered" evidence="21">
    <location>
        <begin position="688"/>
        <end position="784"/>
    </location>
</feature>
<evidence type="ECO:0000256" key="15">
    <source>
        <dbReference type="ARBA" id="ARBA00023137"/>
    </source>
</evidence>
<keyword evidence="9" id="KW-0677">Repeat</keyword>
<dbReference type="PANTHER" id="PTHR24416:SF525">
    <property type="entry name" value="INSULIN-LIKE RECEPTOR"/>
    <property type="match status" value="1"/>
</dbReference>
<evidence type="ECO:0000313" key="25">
    <source>
        <dbReference type="Proteomes" id="UP000887578"/>
    </source>
</evidence>
<feature type="transmembrane region" description="Helical" evidence="22">
    <location>
        <begin position="988"/>
        <end position="1008"/>
    </location>
</feature>
<dbReference type="FunFam" id="1.10.510.10:FF:000987">
    <property type="entry name" value="Receptor protein-tyrosine kinase"/>
    <property type="match status" value="1"/>
</dbReference>
<evidence type="ECO:0000256" key="4">
    <source>
        <dbReference type="ARBA" id="ARBA00022679"/>
    </source>
</evidence>
<evidence type="ECO:0000256" key="21">
    <source>
        <dbReference type="SAM" id="MobiDB-lite"/>
    </source>
</evidence>
<dbReference type="PROSITE" id="PS00107">
    <property type="entry name" value="PROTEIN_KINASE_ATP"/>
    <property type="match status" value="1"/>
</dbReference>
<evidence type="ECO:0000256" key="12">
    <source>
        <dbReference type="ARBA" id="ARBA00022840"/>
    </source>
</evidence>
<dbReference type="InterPro" id="IPR009030">
    <property type="entry name" value="Growth_fac_rcpt_cys_sf"/>
</dbReference>
<feature type="compositionally biased region" description="Low complexity" evidence="21">
    <location>
        <begin position="1431"/>
        <end position="1443"/>
    </location>
</feature>
<feature type="domain" description="Fibronectin type-III" evidence="24">
    <location>
        <begin position="883"/>
        <end position="980"/>
    </location>
</feature>
<keyword evidence="4" id="KW-0808">Transferase</keyword>
<dbReference type="SUPFAM" id="SSF56112">
    <property type="entry name" value="Protein kinase-like (PK-like)"/>
    <property type="match status" value="1"/>
</dbReference>
<evidence type="ECO:0000256" key="5">
    <source>
        <dbReference type="ARBA" id="ARBA00022685"/>
    </source>
</evidence>
<evidence type="ECO:0000256" key="2">
    <source>
        <dbReference type="ARBA" id="ARBA00011902"/>
    </source>
</evidence>
<comment type="subcellular location">
    <subcellularLocation>
        <location evidence="1">Membrane</location>
        <topology evidence="1">Single-pass type I membrane protein</topology>
    </subcellularLocation>
</comment>
<evidence type="ECO:0000256" key="6">
    <source>
        <dbReference type="ARBA" id="ARBA00022692"/>
    </source>
</evidence>
<dbReference type="InterPro" id="IPR036116">
    <property type="entry name" value="FN3_sf"/>
</dbReference>
<dbReference type="Gene3D" id="2.10.220.10">
    <property type="entry name" value="Hormone Receptor, Insulin-like Growth Factor Receptor 1, Chain A, domain 2"/>
    <property type="match status" value="1"/>
</dbReference>
<dbReference type="InterPro" id="IPR000494">
    <property type="entry name" value="Rcpt_L-dom"/>
</dbReference>
<dbReference type="CDD" id="cd05032">
    <property type="entry name" value="PTKc_InsR_like"/>
    <property type="match status" value="1"/>
</dbReference>
<dbReference type="PROSITE" id="PS50011">
    <property type="entry name" value="PROTEIN_KINASE_DOM"/>
    <property type="match status" value="1"/>
</dbReference>
<keyword evidence="12 20" id="KW-0067">ATP-binding</keyword>
<dbReference type="CDD" id="cd00064">
    <property type="entry name" value="FU"/>
    <property type="match status" value="1"/>
</dbReference>
<keyword evidence="16" id="KW-0675">Receptor</keyword>
<evidence type="ECO:0000256" key="7">
    <source>
        <dbReference type="ARBA" id="ARBA00022723"/>
    </source>
</evidence>
<dbReference type="SMART" id="SM00261">
    <property type="entry name" value="FU"/>
    <property type="match status" value="1"/>
</dbReference>
<evidence type="ECO:0000256" key="9">
    <source>
        <dbReference type="ARBA" id="ARBA00022737"/>
    </source>
</evidence>
<reference evidence="26" key="1">
    <citation type="submission" date="2022-11" db="UniProtKB">
        <authorList>
            <consortium name="WormBaseParasite"/>
        </authorList>
    </citation>
    <scope>IDENTIFICATION</scope>
</reference>
<evidence type="ECO:0000256" key="17">
    <source>
        <dbReference type="ARBA" id="ARBA00023180"/>
    </source>
</evidence>
<dbReference type="InterPro" id="IPR050122">
    <property type="entry name" value="RTK"/>
</dbReference>
<evidence type="ECO:0000256" key="22">
    <source>
        <dbReference type="SAM" id="Phobius"/>
    </source>
</evidence>
<evidence type="ECO:0000256" key="10">
    <source>
        <dbReference type="ARBA" id="ARBA00022741"/>
    </source>
</evidence>
<dbReference type="GO" id="GO:0042593">
    <property type="term" value="P:glucose homeostasis"/>
    <property type="evidence" value="ECO:0007669"/>
    <property type="project" value="TreeGrafter"/>
</dbReference>
<feature type="compositionally biased region" description="Polar residues" evidence="21">
    <location>
        <begin position="722"/>
        <end position="732"/>
    </location>
</feature>
<organism evidence="25 26">
    <name type="scientific">Panagrolaimus davidi</name>
    <dbReference type="NCBI Taxonomy" id="227884"/>
    <lineage>
        <taxon>Eukaryota</taxon>
        <taxon>Metazoa</taxon>
        <taxon>Ecdysozoa</taxon>
        <taxon>Nematoda</taxon>
        <taxon>Chromadorea</taxon>
        <taxon>Rhabditida</taxon>
        <taxon>Tylenchina</taxon>
        <taxon>Panagrolaimomorpha</taxon>
        <taxon>Panagrolaimoidea</taxon>
        <taxon>Panagrolaimidae</taxon>
        <taxon>Panagrolaimus</taxon>
    </lineage>
</organism>
<keyword evidence="11" id="KW-0418">Kinase</keyword>
<feature type="compositionally biased region" description="Polar residues" evidence="21">
    <location>
        <begin position="1500"/>
        <end position="1538"/>
    </location>
</feature>
<keyword evidence="6 22" id="KW-0812">Transmembrane</keyword>
<dbReference type="CDD" id="cd00063">
    <property type="entry name" value="FN3"/>
    <property type="match status" value="1"/>
</dbReference>
<keyword evidence="7" id="KW-0479">Metal-binding</keyword>
<dbReference type="GO" id="GO:0043410">
    <property type="term" value="P:positive regulation of MAPK cascade"/>
    <property type="evidence" value="ECO:0007669"/>
    <property type="project" value="TreeGrafter"/>
</dbReference>
<feature type="binding site" evidence="20">
    <location>
        <position position="1087"/>
    </location>
    <ligand>
        <name>ATP</name>
        <dbReference type="ChEBI" id="CHEBI:30616"/>
    </ligand>
</feature>
<dbReference type="Proteomes" id="UP000887578">
    <property type="component" value="Unplaced"/>
</dbReference>
<evidence type="ECO:0000256" key="14">
    <source>
        <dbReference type="ARBA" id="ARBA00023136"/>
    </source>
</evidence>
<name>A0A914PWZ4_9BILA</name>
<dbReference type="SMART" id="SM00219">
    <property type="entry name" value="TyrKc"/>
    <property type="match status" value="1"/>
</dbReference>
<keyword evidence="13 22" id="KW-1133">Transmembrane helix</keyword>
<feature type="compositionally biased region" description="Basic and acidic residues" evidence="21">
    <location>
        <begin position="1458"/>
        <end position="1480"/>
    </location>
</feature>
<evidence type="ECO:0000256" key="8">
    <source>
        <dbReference type="ARBA" id="ARBA00022729"/>
    </source>
</evidence>
<proteinExistence type="predicted"/>
<dbReference type="PRINTS" id="PR00109">
    <property type="entry name" value="TYRKINASE"/>
</dbReference>
<keyword evidence="25" id="KW-1185">Reference proteome</keyword>
<evidence type="ECO:0000256" key="20">
    <source>
        <dbReference type="PROSITE-ProRule" id="PRU10141"/>
    </source>
</evidence>
<dbReference type="Pfam" id="PF00757">
    <property type="entry name" value="Furin-like"/>
    <property type="match status" value="1"/>
</dbReference>
<dbReference type="EC" id="2.7.10.1" evidence="2"/>
<dbReference type="SUPFAM" id="SSF52058">
    <property type="entry name" value="L domain-like"/>
    <property type="match status" value="2"/>
</dbReference>